<feature type="compositionally biased region" description="Polar residues" evidence="8">
    <location>
        <begin position="194"/>
        <end position="218"/>
    </location>
</feature>
<feature type="compositionally biased region" description="Low complexity" evidence="8">
    <location>
        <begin position="165"/>
        <end position="177"/>
    </location>
</feature>
<evidence type="ECO:0000256" key="5">
    <source>
        <dbReference type="ARBA" id="ARBA00022927"/>
    </source>
</evidence>
<accession>A0A4Q1BWH0</accession>
<dbReference type="GO" id="GO:0006886">
    <property type="term" value="P:intracellular protein transport"/>
    <property type="evidence" value="ECO:0007669"/>
    <property type="project" value="UniProtKB-ARBA"/>
</dbReference>
<feature type="region of interest" description="Disordered" evidence="8">
    <location>
        <begin position="294"/>
        <end position="347"/>
    </location>
</feature>
<dbReference type="GO" id="GO:0000813">
    <property type="term" value="C:ESCRT I complex"/>
    <property type="evidence" value="ECO:0007669"/>
    <property type="project" value="TreeGrafter"/>
</dbReference>
<reference evidence="11 12" key="1">
    <citation type="submission" date="2016-06" db="EMBL/GenBank/DDBJ databases">
        <title>Evolution of pathogenesis and genome organization in the Tremellales.</title>
        <authorList>
            <person name="Cuomo C."/>
            <person name="Litvintseva A."/>
            <person name="Heitman J."/>
            <person name="Chen Y."/>
            <person name="Sun S."/>
            <person name="Springer D."/>
            <person name="Dromer F."/>
            <person name="Young S."/>
            <person name="Zeng Q."/>
            <person name="Chapman S."/>
            <person name="Gujja S."/>
            <person name="Saif S."/>
            <person name="Birren B."/>
        </authorList>
    </citation>
    <scope>NUCLEOTIDE SEQUENCE [LARGE SCALE GENOMIC DNA]</scope>
    <source>
        <strain evidence="11 12">ATCC 28783</strain>
    </source>
</reference>
<evidence type="ECO:0000256" key="6">
    <source>
        <dbReference type="ARBA" id="ARBA00023054"/>
    </source>
</evidence>
<proteinExistence type="inferred from homology"/>
<keyword evidence="4" id="KW-0967">Endosome</keyword>
<dbReference type="InterPro" id="IPR037202">
    <property type="entry name" value="ESCRT_assembly_dom"/>
</dbReference>
<dbReference type="InterPro" id="IPR008883">
    <property type="entry name" value="UEV_N"/>
</dbReference>
<feature type="domain" description="SB" evidence="9">
    <location>
        <begin position="484"/>
        <end position="552"/>
    </location>
</feature>
<feature type="compositionally biased region" description="Pro residues" evidence="8">
    <location>
        <begin position="376"/>
        <end position="388"/>
    </location>
</feature>
<dbReference type="Pfam" id="PF09454">
    <property type="entry name" value="Vps23_core"/>
    <property type="match status" value="1"/>
</dbReference>
<dbReference type="SUPFAM" id="SSF54495">
    <property type="entry name" value="UBC-like"/>
    <property type="match status" value="1"/>
</dbReference>
<dbReference type="AlphaFoldDB" id="A0A4Q1BWH0"/>
<feature type="region of interest" description="Disordered" evidence="8">
    <location>
        <begin position="360"/>
        <end position="388"/>
    </location>
</feature>
<keyword evidence="3 7" id="KW-0813">Transport</keyword>
<dbReference type="PANTHER" id="PTHR23306">
    <property type="entry name" value="TUMOR SUSCEPTIBILITY GENE 101 PROTEIN-RELATED"/>
    <property type="match status" value="1"/>
</dbReference>
<dbReference type="InterPro" id="IPR017916">
    <property type="entry name" value="SB_dom"/>
</dbReference>
<dbReference type="EMBL" id="SDIL01000001">
    <property type="protein sequence ID" value="RXK42490.1"/>
    <property type="molecule type" value="Genomic_DNA"/>
</dbReference>
<dbReference type="STRING" id="5217.A0A4Q1BWH0"/>
<feature type="compositionally biased region" description="Low complexity" evidence="8">
    <location>
        <begin position="360"/>
        <end position="370"/>
    </location>
</feature>
<feature type="compositionally biased region" description="Polar residues" evidence="8">
    <location>
        <begin position="311"/>
        <end position="323"/>
    </location>
</feature>
<feature type="compositionally biased region" description="Low complexity" evidence="8">
    <location>
        <begin position="219"/>
        <end position="229"/>
    </location>
</feature>
<feature type="region of interest" description="Disordered" evidence="8">
    <location>
        <begin position="147"/>
        <end position="280"/>
    </location>
</feature>
<dbReference type="InterPro" id="IPR016135">
    <property type="entry name" value="UBQ-conjugating_enzyme/RWD"/>
</dbReference>
<dbReference type="OrthoDB" id="306304at2759"/>
<evidence type="ECO:0000256" key="1">
    <source>
        <dbReference type="ARBA" id="ARBA00004177"/>
    </source>
</evidence>
<dbReference type="Proteomes" id="UP000289152">
    <property type="component" value="Unassembled WGS sequence"/>
</dbReference>
<dbReference type="GO" id="GO:0043162">
    <property type="term" value="P:ubiquitin-dependent protein catabolic process via the multivesicular body sorting pathway"/>
    <property type="evidence" value="ECO:0007669"/>
    <property type="project" value="UniProtKB-ARBA"/>
</dbReference>
<dbReference type="InParanoid" id="A0A4Q1BWH0"/>
<dbReference type="Gene3D" id="3.10.110.10">
    <property type="entry name" value="Ubiquitin Conjugating Enzyme"/>
    <property type="match status" value="1"/>
</dbReference>
<evidence type="ECO:0008006" key="13">
    <source>
        <dbReference type="Google" id="ProtNLM"/>
    </source>
</evidence>
<dbReference type="InterPro" id="IPR052070">
    <property type="entry name" value="ESCRT-I_UEV_domain"/>
</dbReference>
<feature type="compositionally biased region" description="Polar residues" evidence="8">
    <location>
        <begin position="245"/>
        <end position="261"/>
    </location>
</feature>
<dbReference type="CDD" id="cd11685">
    <property type="entry name" value="UEV_TSG101-like"/>
    <property type="match status" value="1"/>
</dbReference>
<sequence length="552" mass="60774">MSSLDLTHQWLRTVLQPYPSRERILPEVMDVLAQWRTLSVKTEAFTFDTGHTVLLLLLHGTLPITYRGATYQIPIHIWVPTEYPRAPPLVFVVPTAEMGIRKSHEVEPGGRVRDIVVEEWWGSWEIKTIGVLLRHLTDLFSLTPPVYARPPDQPKSPSIATPHRPSSAAGPAAGPSMTQPPPPPARPSLGPGLNTETLPSYKPSTNPSAGPYTPQSPIRQSFIPFSPQSPQSPPVPQRPHAGPSRNGSLPSQMPGSSQQPLMPNINPPLASSPQPQHPAFSGQSIAAHVLQPLRHHTPPIPPRGFTPAHPQINTHSPDHSSQVYHPHDTPPPTIPSHPQHSPPAHSLRTRKPIADLLSSPLSSTTALPSDSAEKTAPPPLPPSKPPPPSLLHLHSILLPHLNASLPPLLQSLQTNRNHLLERREDLTSGDPAIRDEIARLQAVKKVCDSTGRKMEDVVARGEERVSDLEQRGEVSVDELVCGISIVHNQLIDLVAEDNAIEDTIYHLTRALDAERIDLDRFLKSIRSLAREQYMKRALVERILTGMGQKQDW</sequence>
<dbReference type="PROSITE" id="PS51322">
    <property type="entry name" value="UEV"/>
    <property type="match status" value="1"/>
</dbReference>
<evidence type="ECO:0000313" key="12">
    <source>
        <dbReference type="Proteomes" id="UP000289152"/>
    </source>
</evidence>
<evidence type="ECO:0000256" key="4">
    <source>
        <dbReference type="ARBA" id="ARBA00022753"/>
    </source>
</evidence>
<keyword evidence="12" id="KW-1185">Reference proteome</keyword>
<dbReference type="Pfam" id="PF05743">
    <property type="entry name" value="UEV"/>
    <property type="match status" value="1"/>
</dbReference>
<evidence type="ECO:0000256" key="8">
    <source>
        <dbReference type="SAM" id="MobiDB-lite"/>
    </source>
</evidence>
<dbReference type="PANTHER" id="PTHR23306:SF3">
    <property type="entry name" value="TUMOR SUPPRESSOR PROTEIN 101"/>
    <property type="match status" value="1"/>
</dbReference>
<comment type="similarity">
    <text evidence="2">Belongs to the ubiquitin-conjugating enzyme family. UEV subfamily.</text>
</comment>
<feature type="compositionally biased region" description="Low complexity" evidence="8">
    <location>
        <begin position="336"/>
        <end position="346"/>
    </location>
</feature>
<dbReference type="VEuPathDB" id="FungiDB:TREMEDRAFT_24652"/>
<comment type="subcellular location">
    <subcellularLocation>
        <location evidence="1">Endosome</location>
    </subcellularLocation>
</comment>
<evidence type="ECO:0000259" key="10">
    <source>
        <dbReference type="PROSITE" id="PS51322"/>
    </source>
</evidence>
<keyword evidence="5 7" id="KW-0653">Protein transport</keyword>
<evidence type="ECO:0000256" key="2">
    <source>
        <dbReference type="ARBA" id="ARBA00009594"/>
    </source>
</evidence>
<evidence type="ECO:0000256" key="3">
    <source>
        <dbReference type="ARBA" id="ARBA00022448"/>
    </source>
</evidence>
<dbReference type="Gene3D" id="6.10.140.820">
    <property type="match status" value="1"/>
</dbReference>
<dbReference type="GO" id="GO:0043130">
    <property type="term" value="F:ubiquitin binding"/>
    <property type="evidence" value="ECO:0007669"/>
    <property type="project" value="TreeGrafter"/>
</dbReference>
<evidence type="ECO:0000313" key="11">
    <source>
        <dbReference type="EMBL" id="RXK42490.1"/>
    </source>
</evidence>
<organism evidence="11 12">
    <name type="scientific">Tremella mesenterica</name>
    <name type="common">Jelly fungus</name>
    <dbReference type="NCBI Taxonomy" id="5217"/>
    <lineage>
        <taxon>Eukaryota</taxon>
        <taxon>Fungi</taxon>
        <taxon>Dikarya</taxon>
        <taxon>Basidiomycota</taxon>
        <taxon>Agaricomycotina</taxon>
        <taxon>Tremellomycetes</taxon>
        <taxon>Tremellales</taxon>
        <taxon>Tremellaceae</taxon>
        <taxon>Tremella</taxon>
    </lineage>
</organism>
<gene>
    <name evidence="11" type="ORF">M231_00044</name>
</gene>
<evidence type="ECO:0000256" key="7">
    <source>
        <dbReference type="PROSITE-ProRule" id="PRU00644"/>
    </source>
</evidence>
<dbReference type="PRINTS" id="PR01217">
    <property type="entry name" value="PRICHEXTENSN"/>
</dbReference>
<feature type="domain" description="UEV" evidence="10">
    <location>
        <begin position="5"/>
        <end position="150"/>
    </location>
</feature>
<protein>
    <recommendedName>
        <fullName evidence="13">ESCRT-I complex subunit TSG101</fullName>
    </recommendedName>
</protein>
<keyword evidence="6" id="KW-0175">Coiled coil</keyword>
<name>A0A4Q1BWH0_TREME</name>
<dbReference type="PROSITE" id="PS51312">
    <property type="entry name" value="SB"/>
    <property type="match status" value="1"/>
</dbReference>
<comment type="caution">
    <text evidence="11">The sequence shown here is derived from an EMBL/GenBank/DDBJ whole genome shotgun (WGS) entry which is preliminary data.</text>
</comment>
<evidence type="ECO:0000259" key="9">
    <source>
        <dbReference type="PROSITE" id="PS51312"/>
    </source>
</evidence>
<dbReference type="SUPFAM" id="SSF140111">
    <property type="entry name" value="Endosomal sorting complex assembly domain"/>
    <property type="match status" value="1"/>
</dbReference>
<dbReference type="GO" id="GO:0072666">
    <property type="term" value="P:establishment of protein localization to vacuole"/>
    <property type="evidence" value="ECO:0007669"/>
    <property type="project" value="UniProtKB-ARBA"/>
</dbReference>